<dbReference type="GO" id="GO:0016491">
    <property type="term" value="F:oxidoreductase activity"/>
    <property type="evidence" value="ECO:0007669"/>
    <property type="project" value="UniProtKB-KW"/>
</dbReference>
<dbReference type="InterPro" id="IPR002347">
    <property type="entry name" value="SDR_fam"/>
</dbReference>
<gene>
    <name evidence="5" type="ORF">DF182_05575</name>
</gene>
<evidence type="ECO:0000256" key="4">
    <source>
        <dbReference type="RuleBase" id="RU000363"/>
    </source>
</evidence>
<dbReference type="RefSeq" id="WP_113614666.1">
    <property type="nucleotide sequence ID" value="NZ_QFFJ01000001.1"/>
</dbReference>
<keyword evidence="2" id="KW-0521">NADP</keyword>
<evidence type="ECO:0000313" key="5">
    <source>
        <dbReference type="EMBL" id="RBL92064.1"/>
    </source>
</evidence>
<keyword evidence="3" id="KW-0560">Oxidoreductase</keyword>
<evidence type="ECO:0000256" key="2">
    <source>
        <dbReference type="ARBA" id="ARBA00022857"/>
    </source>
</evidence>
<dbReference type="PRINTS" id="PR00080">
    <property type="entry name" value="SDRFAMILY"/>
</dbReference>
<dbReference type="SUPFAM" id="SSF51735">
    <property type="entry name" value="NAD(P)-binding Rossmann-fold domains"/>
    <property type="match status" value="1"/>
</dbReference>
<dbReference type="GO" id="GO:0016020">
    <property type="term" value="C:membrane"/>
    <property type="evidence" value="ECO:0007669"/>
    <property type="project" value="TreeGrafter"/>
</dbReference>
<dbReference type="Gene3D" id="3.40.50.720">
    <property type="entry name" value="NAD(P)-binding Rossmann-like Domain"/>
    <property type="match status" value="1"/>
</dbReference>
<dbReference type="Proteomes" id="UP000253410">
    <property type="component" value="Unassembled WGS sequence"/>
</dbReference>
<proteinExistence type="inferred from homology"/>
<dbReference type="PANTHER" id="PTHR43490:SF99">
    <property type="entry name" value="SHORT-CHAIN DEHYDROGENASE_REDUCTASE"/>
    <property type="match status" value="1"/>
</dbReference>
<dbReference type="OrthoDB" id="5786478at2"/>
<dbReference type="InterPro" id="IPR036291">
    <property type="entry name" value="NAD(P)-bd_dom_sf"/>
</dbReference>
<sequence>MSAKIALITGANRGLGLEAARQLLQKGVKVILTARDPIKGEAAVRSLQHEYPHAAFLPLDISQPQQIQALFEKIYHLYGHLDILINNAAITHASPSRLPAQRMANTILQADIEELKAVFDTNVWGTLLLTQTMLPLLLKSNTGRIINLSSELGSIQLQADPASPIYHVKKFGYNSSKTMVNLLTVYLQEALRDTTVSAYTVSPGWVKTSMGTADALLEIPEGARIIVQAAQEEVPTRQFFTHQWQTIPW</sequence>
<evidence type="ECO:0000256" key="1">
    <source>
        <dbReference type="ARBA" id="ARBA00006484"/>
    </source>
</evidence>
<dbReference type="Pfam" id="PF00106">
    <property type="entry name" value="adh_short"/>
    <property type="match status" value="1"/>
</dbReference>
<dbReference type="AlphaFoldDB" id="A0A365Y2A0"/>
<dbReference type="EMBL" id="QFFJ01000001">
    <property type="protein sequence ID" value="RBL92064.1"/>
    <property type="molecule type" value="Genomic_DNA"/>
</dbReference>
<comment type="caution">
    <text evidence="5">The sequence shown here is derived from an EMBL/GenBank/DDBJ whole genome shotgun (WGS) entry which is preliminary data.</text>
</comment>
<keyword evidence="6" id="KW-1185">Reference proteome</keyword>
<name>A0A365Y2A0_9BACT</name>
<evidence type="ECO:0000256" key="3">
    <source>
        <dbReference type="ARBA" id="ARBA00023002"/>
    </source>
</evidence>
<reference evidence="5 6" key="1">
    <citation type="submission" date="2018-05" db="EMBL/GenBank/DDBJ databases">
        <title>Chitinophaga sp. K3CV102501T nov., isolated from isolated from a monsoon evergreen broad-leaved forest soil.</title>
        <authorList>
            <person name="Lv Y."/>
        </authorList>
    </citation>
    <scope>NUCLEOTIDE SEQUENCE [LARGE SCALE GENOMIC DNA]</scope>
    <source>
        <strain evidence="5 6">GDMCC 1.1325</strain>
    </source>
</reference>
<protein>
    <submittedName>
        <fullName evidence="5">Short-chain dehydrogenase</fullName>
    </submittedName>
</protein>
<evidence type="ECO:0000313" key="6">
    <source>
        <dbReference type="Proteomes" id="UP000253410"/>
    </source>
</evidence>
<dbReference type="PRINTS" id="PR00081">
    <property type="entry name" value="GDHRDH"/>
</dbReference>
<comment type="similarity">
    <text evidence="1 4">Belongs to the short-chain dehydrogenases/reductases (SDR) family.</text>
</comment>
<dbReference type="PANTHER" id="PTHR43490">
    <property type="entry name" value="(+)-NEOMENTHOL DEHYDROGENASE"/>
    <property type="match status" value="1"/>
</dbReference>
<organism evidence="5 6">
    <name type="scientific">Chitinophaga flava</name>
    <dbReference type="NCBI Taxonomy" id="2259036"/>
    <lineage>
        <taxon>Bacteria</taxon>
        <taxon>Pseudomonadati</taxon>
        <taxon>Bacteroidota</taxon>
        <taxon>Chitinophagia</taxon>
        <taxon>Chitinophagales</taxon>
        <taxon>Chitinophagaceae</taxon>
        <taxon>Chitinophaga</taxon>
    </lineage>
</organism>
<accession>A0A365Y2A0</accession>